<gene>
    <name evidence="5" type="ORF">FNU76_17455</name>
</gene>
<keyword evidence="2" id="KW-0433">Leucine-rich repeat</keyword>
<dbReference type="PANTHER" id="PTHR24113">
    <property type="entry name" value="RAN GTPASE-ACTIVATING PROTEIN 1"/>
    <property type="match status" value="1"/>
</dbReference>
<accession>A0A516SIW8</accession>
<dbReference type="InterPro" id="IPR032675">
    <property type="entry name" value="LRR_dom_sf"/>
</dbReference>
<dbReference type="GO" id="GO:0048471">
    <property type="term" value="C:perinuclear region of cytoplasm"/>
    <property type="evidence" value="ECO:0007669"/>
    <property type="project" value="TreeGrafter"/>
</dbReference>
<organism evidence="5 6">
    <name type="scientific">Chitinimonas arctica</name>
    <dbReference type="NCBI Taxonomy" id="2594795"/>
    <lineage>
        <taxon>Bacteria</taxon>
        <taxon>Pseudomonadati</taxon>
        <taxon>Pseudomonadota</taxon>
        <taxon>Betaproteobacteria</taxon>
        <taxon>Neisseriales</taxon>
        <taxon>Chitinibacteraceae</taxon>
        <taxon>Chitinimonas</taxon>
    </lineage>
</organism>
<dbReference type="InterPro" id="IPR027038">
    <property type="entry name" value="RanGap"/>
</dbReference>
<evidence type="ECO:0000256" key="4">
    <source>
        <dbReference type="SAM" id="MobiDB-lite"/>
    </source>
</evidence>
<dbReference type="Pfam" id="PF13516">
    <property type="entry name" value="LRR_6"/>
    <property type="match status" value="1"/>
</dbReference>
<keyword evidence="3" id="KW-0677">Repeat</keyword>
<evidence type="ECO:0000256" key="1">
    <source>
        <dbReference type="ARBA" id="ARBA00022468"/>
    </source>
</evidence>
<feature type="compositionally biased region" description="Polar residues" evidence="4">
    <location>
        <begin position="1"/>
        <end position="15"/>
    </location>
</feature>
<sequence>MFKAVSNANAVQQSAPAKPDDKKSIPPSNQGASFTEAGIIGGEHDDRLGVALKSLFCLNRELAAVKELIACSSQGNIWQKSEQLDTERHVAVLERMGKELRSKCDLWLAMKNSPNQDLSDALERLKRNDANLRELEFNRPIGDDGVILLAEALKGNTWLSWLQLPPQQTGVAAIHALANMLKQNASLNCLILNGMPIDDEAAQSLADGLRKNRGLSLLELRHAELTSEGVQVLAEGLADNRTLRQLDLRDNGFGAEGAMNFLQCPTDLCNLFLDDVGIDKQTKTMVNEKLFRNRRRESRFALVLYQQARQKLRNGDAAEANFFCDLSLCLNADQSLGPAILDMKIRANEIMASRSRADLNVLA</sequence>
<dbReference type="AlphaFoldDB" id="A0A516SIW8"/>
<dbReference type="SMART" id="SM00368">
    <property type="entry name" value="LRR_RI"/>
    <property type="match status" value="5"/>
</dbReference>
<dbReference type="InterPro" id="IPR001611">
    <property type="entry name" value="Leu-rich_rpt"/>
</dbReference>
<dbReference type="GO" id="GO:0031267">
    <property type="term" value="F:small GTPase binding"/>
    <property type="evidence" value="ECO:0007669"/>
    <property type="project" value="TreeGrafter"/>
</dbReference>
<feature type="region of interest" description="Disordered" evidence="4">
    <location>
        <begin position="1"/>
        <end position="36"/>
    </location>
</feature>
<evidence type="ECO:0000313" key="6">
    <source>
        <dbReference type="Proteomes" id="UP000317550"/>
    </source>
</evidence>
<dbReference type="RefSeq" id="WP_144279375.1">
    <property type="nucleotide sequence ID" value="NZ_CP041730.1"/>
</dbReference>
<reference evidence="6" key="1">
    <citation type="submission" date="2019-07" db="EMBL/GenBank/DDBJ databases">
        <title>Chitinimonas sp. nov., isolated from Ny-Alesund, arctica soil.</title>
        <authorList>
            <person name="Xu Q."/>
            <person name="Peng F."/>
        </authorList>
    </citation>
    <scope>NUCLEOTIDE SEQUENCE [LARGE SCALE GENOMIC DNA]</scope>
    <source>
        <strain evidence="6">R3-44</strain>
    </source>
</reference>
<name>A0A516SIW8_9NEIS</name>
<protein>
    <submittedName>
        <fullName evidence="5">Uncharacterized protein</fullName>
    </submittedName>
</protein>
<dbReference type="Gene3D" id="3.80.10.10">
    <property type="entry name" value="Ribonuclease Inhibitor"/>
    <property type="match status" value="1"/>
</dbReference>
<evidence type="ECO:0000256" key="2">
    <source>
        <dbReference type="ARBA" id="ARBA00022614"/>
    </source>
</evidence>
<dbReference type="OrthoDB" id="581240at2"/>
<dbReference type="KEGG" id="cari:FNU76_17455"/>
<dbReference type="Proteomes" id="UP000317550">
    <property type="component" value="Chromosome"/>
</dbReference>
<dbReference type="SUPFAM" id="SSF52047">
    <property type="entry name" value="RNI-like"/>
    <property type="match status" value="1"/>
</dbReference>
<evidence type="ECO:0000256" key="3">
    <source>
        <dbReference type="ARBA" id="ARBA00022737"/>
    </source>
</evidence>
<dbReference type="EMBL" id="CP041730">
    <property type="protein sequence ID" value="QDQ27988.1"/>
    <property type="molecule type" value="Genomic_DNA"/>
</dbReference>
<proteinExistence type="predicted"/>
<keyword evidence="1" id="KW-0343">GTPase activation</keyword>
<evidence type="ECO:0000313" key="5">
    <source>
        <dbReference type="EMBL" id="QDQ27988.1"/>
    </source>
</evidence>
<dbReference type="GO" id="GO:0005096">
    <property type="term" value="F:GTPase activator activity"/>
    <property type="evidence" value="ECO:0007669"/>
    <property type="project" value="UniProtKB-KW"/>
</dbReference>
<dbReference type="PANTHER" id="PTHR24113:SF12">
    <property type="entry name" value="RAN GTPASE-ACTIVATING PROTEIN 1"/>
    <property type="match status" value="1"/>
</dbReference>
<dbReference type="GO" id="GO:0005829">
    <property type="term" value="C:cytosol"/>
    <property type="evidence" value="ECO:0007669"/>
    <property type="project" value="TreeGrafter"/>
</dbReference>
<dbReference type="GO" id="GO:0006913">
    <property type="term" value="P:nucleocytoplasmic transport"/>
    <property type="evidence" value="ECO:0007669"/>
    <property type="project" value="TreeGrafter"/>
</dbReference>
<keyword evidence="6" id="KW-1185">Reference proteome</keyword>